<dbReference type="PANTHER" id="PTHR12001:SF44">
    <property type="entry name" value="GERANYLGERANYL PYROPHOSPHATE SYNTHASE"/>
    <property type="match status" value="1"/>
</dbReference>
<comment type="cofactor">
    <cofactor evidence="1">
        <name>Mg(2+)</name>
        <dbReference type="ChEBI" id="CHEBI:18420"/>
    </cofactor>
</comment>
<dbReference type="AlphaFoldDB" id="A0A8H3DYP9"/>
<evidence type="ECO:0000313" key="13">
    <source>
        <dbReference type="EMBL" id="CAE7153348.1"/>
    </source>
</evidence>
<dbReference type="Proteomes" id="UP000663827">
    <property type="component" value="Unassembled WGS sequence"/>
</dbReference>
<evidence type="ECO:0000256" key="2">
    <source>
        <dbReference type="ARBA" id="ARBA00006706"/>
    </source>
</evidence>
<dbReference type="Gene3D" id="1.10.600.10">
    <property type="entry name" value="Farnesyl Diphosphate Synthase"/>
    <property type="match status" value="1"/>
</dbReference>
<evidence type="ECO:0000256" key="7">
    <source>
        <dbReference type="ARBA" id="ARBA00032424"/>
    </source>
</evidence>
<evidence type="ECO:0000256" key="9">
    <source>
        <dbReference type="ARBA" id="ARBA00032873"/>
    </source>
</evidence>
<dbReference type="EMBL" id="CAJNJQ010001874">
    <property type="protein sequence ID" value="CAE7153348.1"/>
    <property type="molecule type" value="Genomic_DNA"/>
</dbReference>
<keyword evidence="12" id="KW-0472">Membrane</keyword>
<evidence type="ECO:0000256" key="5">
    <source>
        <dbReference type="ARBA" id="ARBA00032052"/>
    </source>
</evidence>
<sequence length="450" mass="51227">MGVGIGGRRFGSFSDLIRCWVCYPSWPTSALDNLHIYTIISTTDLLAFLFTCYSTSSACSFILFIFSILSRVASPGFDPFDLRRLEFPKKYRGADLLESIPRHDLPSISSTRISSLLLFPDLVTNPLRHTMSGQPDYDNIIPLLSGSSPWRPESETVLLEPFTYLTANPGKDMRSHLIDAFNVWLRVEERDLAIVGKVVSMLHNASLMMDDVEDDSQLRRGAPVAHKIYGIPQTINTANYVYFLAYRELFKLRDWDASGRTKDLDKVVTEELLNLHRGQGLDLFWRDNLECPTEAEYIEMVNNKTGGLFRIAIKLMMALSPVEPKVDYVPLVNLIGVYFQIRDDYMNLQSSQYASNKGFAEDLTEGKFSFLVVHAVRADRPNRQVMNVLQKRPTTPTLKKHVISYMEEKTGTFEYTRGVLKKFDAQTRAEIARLGGNPKLEKFIDSMKID</sequence>
<accession>A0A8H3DYP9</accession>
<evidence type="ECO:0000256" key="10">
    <source>
        <dbReference type="ARBA" id="ARBA00033096"/>
    </source>
</evidence>
<evidence type="ECO:0000256" key="1">
    <source>
        <dbReference type="ARBA" id="ARBA00001946"/>
    </source>
</evidence>
<dbReference type="Pfam" id="PF00348">
    <property type="entry name" value="polyprenyl_synt"/>
    <property type="match status" value="1"/>
</dbReference>
<evidence type="ECO:0000256" key="8">
    <source>
        <dbReference type="ARBA" id="ARBA00032448"/>
    </source>
</evidence>
<dbReference type="InterPro" id="IPR033749">
    <property type="entry name" value="Polyprenyl_synt_CS"/>
</dbReference>
<proteinExistence type="inferred from homology"/>
<organism evidence="13 14">
    <name type="scientific">Rhizoctonia solani</name>
    <dbReference type="NCBI Taxonomy" id="456999"/>
    <lineage>
        <taxon>Eukaryota</taxon>
        <taxon>Fungi</taxon>
        <taxon>Dikarya</taxon>
        <taxon>Basidiomycota</taxon>
        <taxon>Agaricomycotina</taxon>
        <taxon>Agaricomycetes</taxon>
        <taxon>Cantharellales</taxon>
        <taxon>Ceratobasidiaceae</taxon>
        <taxon>Rhizoctonia</taxon>
    </lineage>
</organism>
<dbReference type="GO" id="GO:0004659">
    <property type="term" value="F:prenyltransferase activity"/>
    <property type="evidence" value="ECO:0007669"/>
    <property type="project" value="InterPro"/>
</dbReference>
<name>A0A8H3DYP9_9AGAM</name>
<evidence type="ECO:0000256" key="3">
    <source>
        <dbReference type="ARBA" id="ARBA00022723"/>
    </source>
</evidence>
<dbReference type="GO" id="GO:0046872">
    <property type="term" value="F:metal ion binding"/>
    <property type="evidence" value="ECO:0007669"/>
    <property type="project" value="UniProtKB-KW"/>
</dbReference>
<keyword evidence="12" id="KW-1133">Transmembrane helix</keyword>
<keyword evidence="12" id="KW-0812">Transmembrane</keyword>
<comment type="similarity">
    <text evidence="2 11">Belongs to the FPP/GGPP synthase family.</text>
</comment>
<dbReference type="PROSITE" id="PS00444">
    <property type="entry name" value="POLYPRENYL_SYNTHASE_2"/>
    <property type="match status" value="1"/>
</dbReference>
<feature type="transmembrane region" description="Helical" evidence="12">
    <location>
        <begin position="45"/>
        <end position="69"/>
    </location>
</feature>
<dbReference type="InterPro" id="IPR000092">
    <property type="entry name" value="Polyprenyl_synt"/>
</dbReference>
<dbReference type="SFLD" id="SFLDS00005">
    <property type="entry name" value="Isoprenoid_Synthase_Type_I"/>
    <property type="match status" value="1"/>
</dbReference>
<evidence type="ECO:0000256" key="11">
    <source>
        <dbReference type="RuleBase" id="RU004466"/>
    </source>
</evidence>
<dbReference type="CDD" id="cd00685">
    <property type="entry name" value="Trans_IPPS_HT"/>
    <property type="match status" value="1"/>
</dbReference>
<evidence type="ECO:0000256" key="12">
    <source>
        <dbReference type="SAM" id="Phobius"/>
    </source>
</evidence>
<evidence type="ECO:0000256" key="6">
    <source>
        <dbReference type="ARBA" id="ARBA00032380"/>
    </source>
</evidence>
<dbReference type="PANTHER" id="PTHR12001">
    <property type="entry name" value="GERANYLGERANYL PYROPHOSPHATE SYNTHASE"/>
    <property type="match status" value="1"/>
</dbReference>
<evidence type="ECO:0000313" key="14">
    <source>
        <dbReference type="Proteomes" id="UP000663827"/>
    </source>
</evidence>
<comment type="caution">
    <text evidence="13">The sequence shown here is derived from an EMBL/GenBank/DDBJ whole genome shotgun (WGS) entry which is preliminary data.</text>
</comment>
<keyword evidence="4" id="KW-0460">Magnesium</keyword>
<reference evidence="13" key="1">
    <citation type="submission" date="2021-01" db="EMBL/GenBank/DDBJ databases">
        <authorList>
            <person name="Kaushik A."/>
        </authorList>
    </citation>
    <scope>NUCLEOTIDE SEQUENCE</scope>
    <source>
        <strain evidence="13">AG5</strain>
    </source>
</reference>
<dbReference type="InterPro" id="IPR008949">
    <property type="entry name" value="Isoprenoid_synthase_dom_sf"/>
</dbReference>
<dbReference type="SUPFAM" id="SSF48576">
    <property type="entry name" value="Terpenoid synthases"/>
    <property type="match status" value="1"/>
</dbReference>
<dbReference type="GO" id="GO:0008299">
    <property type="term" value="P:isoprenoid biosynthetic process"/>
    <property type="evidence" value="ECO:0007669"/>
    <property type="project" value="InterPro"/>
</dbReference>
<gene>
    <name evidence="13" type="ORF">RDB_LOCUS90804</name>
</gene>
<protein>
    <recommendedName>
        <fullName evidence="9">(2E,6E)-farnesyl diphosphate synthase</fullName>
    </recommendedName>
    <alternativeName>
        <fullName evidence="8">Dimethylallyltranstransferase</fullName>
    </alternativeName>
    <alternativeName>
        <fullName evidence="7">Farnesyl diphosphate synthase</fullName>
    </alternativeName>
    <alternativeName>
        <fullName evidence="5">Farnesyltranstransferase</fullName>
    </alternativeName>
    <alternativeName>
        <fullName evidence="10">Geranylgeranyl diphosphate synthase</fullName>
    </alternativeName>
    <alternativeName>
        <fullName evidence="6">Geranyltranstransferase</fullName>
    </alternativeName>
</protein>
<evidence type="ECO:0000256" key="4">
    <source>
        <dbReference type="ARBA" id="ARBA00022842"/>
    </source>
</evidence>
<keyword evidence="3" id="KW-0479">Metal-binding</keyword>
<dbReference type="PROSITE" id="PS00723">
    <property type="entry name" value="POLYPRENYL_SYNTHASE_1"/>
    <property type="match status" value="1"/>
</dbReference>
<keyword evidence="11" id="KW-0808">Transferase</keyword>